<name>A0A3N4IXM4_9PEZI</name>
<dbReference type="PANTHER" id="PTHR42345:SF2">
    <property type="entry name" value="HELICASE-LIKE PROTEIN"/>
    <property type="match status" value="1"/>
</dbReference>
<evidence type="ECO:0000313" key="2">
    <source>
        <dbReference type="Proteomes" id="UP000276215"/>
    </source>
</evidence>
<dbReference type="PANTHER" id="PTHR42345">
    <property type="entry name" value="TPR_REGION DOMAIN-CONTAINING PROTEIN"/>
    <property type="match status" value="1"/>
</dbReference>
<reference evidence="1 2" key="1">
    <citation type="journal article" date="2018" name="Nat. Ecol. Evol.">
        <title>Pezizomycetes genomes reveal the molecular basis of ectomycorrhizal truffle lifestyle.</title>
        <authorList>
            <person name="Murat C."/>
            <person name="Payen T."/>
            <person name="Noel B."/>
            <person name="Kuo A."/>
            <person name="Morin E."/>
            <person name="Chen J."/>
            <person name="Kohler A."/>
            <person name="Krizsan K."/>
            <person name="Balestrini R."/>
            <person name="Da Silva C."/>
            <person name="Montanini B."/>
            <person name="Hainaut M."/>
            <person name="Levati E."/>
            <person name="Barry K.W."/>
            <person name="Belfiori B."/>
            <person name="Cichocki N."/>
            <person name="Clum A."/>
            <person name="Dockter R.B."/>
            <person name="Fauchery L."/>
            <person name="Guy J."/>
            <person name="Iotti M."/>
            <person name="Le Tacon F."/>
            <person name="Lindquist E.A."/>
            <person name="Lipzen A."/>
            <person name="Malagnac F."/>
            <person name="Mello A."/>
            <person name="Molinier V."/>
            <person name="Miyauchi S."/>
            <person name="Poulain J."/>
            <person name="Riccioni C."/>
            <person name="Rubini A."/>
            <person name="Sitrit Y."/>
            <person name="Splivallo R."/>
            <person name="Traeger S."/>
            <person name="Wang M."/>
            <person name="Zifcakova L."/>
            <person name="Wipf D."/>
            <person name="Zambonelli A."/>
            <person name="Paolocci F."/>
            <person name="Nowrousian M."/>
            <person name="Ottonello S."/>
            <person name="Baldrian P."/>
            <person name="Spatafora J.W."/>
            <person name="Henrissat B."/>
            <person name="Nagy L.G."/>
            <person name="Aury J.M."/>
            <person name="Wincker P."/>
            <person name="Grigoriev I.V."/>
            <person name="Bonfante P."/>
            <person name="Martin F.M."/>
        </authorList>
    </citation>
    <scope>NUCLEOTIDE SEQUENCE [LARGE SCALE GENOMIC DNA]</scope>
    <source>
        <strain evidence="1 2">120613-1</strain>
    </source>
</reference>
<keyword evidence="2" id="KW-1185">Reference proteome</keyword>
<dbReference type="STRING" id="1336337.A0A3N4IXM4"/>
<proteinExistence type="predicted"/>
<protein>
    <submittedName>
        <fullName evidence="1">Uncharacterized protein</fullName>
    </submittedName>
</protein>
<dbReference type="Proteomes" id="UP000276215">
    <property type="component" value="Unassembled WGS sequence"/>
</dbReference>
<accession>A0A3N4IXM4</accession>
<dbReference type="EMBL" id="ML120620">
    <property type="protein sequence ID" value="RPA89061.1"/>
    <property type="molecule type" value="Genomic_DNA"/>
</dbReference>
<sequence length="318" mass="35160">EQGCSVGALALREMIDPNGDYHGVDFLYHVLQAKELSLRLEREQGHWHGGITRKITHDMIAAELWMRNLEAKATNGKYEYAILSYWRSRSIIGRVLAVVPDIHEICGWVGPCESPTGLETYRTPAALVQVHTRAPAFKLQDSAGEQQPFVPSDGRLTWEEPILPPVSEEVCVLRKLRVLSVPADVNSADPGGVVTAYRAKLDFYLLRANKVITLTLYSNSIFVAAPPCKGTHKIDPKSTSIYTRTIYEVSRLDKAELKTEGVTVINATGHGGQALARAWCAEKGTNAVVWKRDRECCFKCGLMVAGKEGLDVDVLILC</sequence>
<gene>
    <name evidence="1" type="ORF">L873DRAFT_1723557</name>
</gene>
<dbReference type="AlphaFoldDB" id="A0A3N4IXM4"/>
<dbReference type="OrthoDB" id="20872at2759"/>
<feature type="non-terminal residue" evidence="1">
    <location>
        <position position="1"/>
    </location>
</feature>
<organism evidence="1 2">
    <name type="scientific">Choiromyces venosus 120613-1</name>
    <dbReference type="NCBI Taxonomy" id="1336337"/>
    <lineage>
        <taxon>Eukaryota</taxon>
        <taxon>Fungi</taxon>
        <taxon>Dikarya</taxon>
        <taxon>Ascomycota</taxon>
        <taxon>Pezizomycotina</taxon>
        <taxon>Pezizomycetes</taxon>
        <taxon>Pezizales</taxon>
        <taxon>Tuberaceae</taxon>
        <taxon>Choiromyces</taxon>
    </lineage>
</organism>
<evidence type="ECO:0000313" key="1">
    <source>
        <dbReference type="EMBL" id="RPA89061.1"/>
    </source>
</evidence>